<organism evidence="6 7">
    <name type="scientific">Sporolactobacillus putidus</name>
    <dbReference type="NCBI Taxonomy" id="492735"/>
    <lineage>
        <taxon>Bacteria</taxon>
        <taxon>Bacillati</taxon>
        <taxon>Bacillota</taxon>
        <taxon>Bacilli</taxon>
        <taxon>Bacillales</taxon>
        <taxon>Sporolactobacillaceae</taxon>
        <taxon>Sporolactobacillus</taxon>
    </lineage>
</organism>
<sequence length="272" mass="30963">MEKTTTFIHLSDIHMNPSSNKNIYGMGIDRSAKFMALFEDIKKQDLHPDFFIISGDLIHEGDEEDYRNLRRIINKKEQELGVPFFVCLGNHDNREAFWKGYKNEEDKNGEYYYTANVSGLRLIVLDSKNGEHEEGVVSSAQLDWLKNELEIPQPQGTLIVIHHPLFSAPLDFMAYSILQNTNELLDAMTGKDVLAILSGHIHFNATYETSGILNSVISSASYGIDCSNPRLHKFMDDSTYSIVRVSDRQVMVQQLSLPGNREVKYELPVDES</sequence>
<comment type="similarity">
    <text evidence="4">Belongs to the cyclic nucleotide phosphodiesterase class-III family.</text>
</comment>
<dbReference type="Proteomes" id="UP000654670">
    <property type="component" value="Unassembled WGS sequence"/>
</dbReference>
<evidence type="ECO:0000313" key="6">
    <source>
        <dbReference type="EMBL" id="GGL58855.1"/>
    </source>
</evidence>
<feature type="domain" description="Calcineurin-like phosphoesterase" evidence="5">
    <location>
        <begin position="6"/>
        <end position="202"/>
    </location>
</feature>
<keyword evidence="3" id="KW-0408">Iron</keyword>
<dbReference type="InterPro" id="IPR050884">
    <property type="entry name" value="CNP_phosphodiesterase-III"/>
</dbReference>
<dbReference type="PANTHER" id="PTHR42988">
    <property type="entry name" value="PHOSPHOHYDROLASE"/>
    <property type="match status" value="1"/>
</dbReference>
<dbReference type="InterPro" id="IPR004843">
    <property type="entry name" value="Calcineurin-like_PHP"/>
</dbReference>
<dbReference type="InterPro" id="IPR029052">
    <property type="entry name" value="Metallo-depent_PP-like"/>
</dbReference>
<dbReference type="AlphaFoldDB" id="A0A917S546"/>
<keyword evidence="1" id="KW-0479">Metal-binding</keyword>
<evidence type="ECO:0000313" key="7">
    <source>
        <dbReference type="Proteomes" id="UP000654670"/>
    </source>
</evidence>
<dbReference type="GO" id="GO:0046872">
    <property type="term" value="F:metal ion binding"/>
    <property type="evidence" value="ECO:0007669"/>
    <property type="project" value="UniProtKB-KW"/>
</dbReference>
<protein>
    <submittedName>
        <fullName evidence="6">3',5'-cyclic-nucleotide phosphodiesterase</fullName>
    </submittedName>
</protein>
<evidence type="ECO:0000256" key="3">
    <source>
        <dbReference type="ARBA" id="ARBA00023004"/>
    </source>
</evidence>
<dbReference type="GO" id="GO:0016787">
    <property type="term" value="F:hydrolase activity"/>
    <property type="evidence" value="ECO:0007669"/>
    <property type="project" value="UniProtKB-KW"/>
</dbReference>
<proteinExistence type="inferred from homology"/>
<comment type="caution">
    <text evidence="6">The sequence shown here is derived from an EMBL/GenBank/DDBJ whole genome shotgun (WGS) entry which is preliminary data.</text>
</comment>
<gene>
    <name evidence="6" type="ORF">GCM10007968_23530</name>
</gene>
<dbReference type="RefSeq" id="WP_188803594.1">
    <property type="nucleotide sequence ID" value="NZ_BMOK01000010.1"/>
</dbReference>
<keyword evidence="2" id="KW-0378">Hydrolase</keyword>
<evidence type="ECO:0000256" key="4">
    <source>
        <dbReference type="ARBA" id="ARBA00025742"/>
    </source>
</evidence>
<keyword evidence="7" id="KW-1185">Reference proteome</keyword>
<dbReference type="Gene3D" id="3.60.21.10">
    <property type="match status" value="1"/>
</dbReference>
<dbReference type="PANTHER" id="PTHR42988:SF2">
    <property type="entry name" value="CYCLIC NUCLEOTIDE PHOSPHODIESTERASE CBUA0032-RELATED"/>
    <property type="match status" value="1"/>
</dbReference>
<evidence type="ECO:0000259" key="5">
    <source>
        <dbReference type="Pfam" id="PF00149"/>
    </source>
</evidence>
<dbReference type="Pfam" id="PF00149">
    <property type="entry name" value="Metallophos"/>
    <property type="match status" value="1"/>
</dbReference>
<accession>A0A917S546</accession>
<dbReference type="EMBL" id="BMOK01000010">
    <property type="protein sequence ID" value="GGL58855.1"/>
    <property type="molecule type" value="Genomic_DNA"/>
</dbReference>
<name>A0A917S546_9BACL</name>
<reference evidence="6" key="1">
    <citation type="journal article" date="2014" name="Int. J. Syst. Evol. Microbiol.">
        <title>Complete genome sequence of Corynebacterium casei LMG S-19264T (=DSM 44701T), isolated from a smear-ripened cheese.</title>
        <authorList>
            <consortium name="US DOE Joint Genome Institute (JGI-PGF)"/>
            <person name="Walter F."/>
            <person name="Albersmeier A."/>
            <person name="Kalinowski J."/>
            <person name="Ruckert C."/>
        </authorList>
    </citation>
    <scope>NUCLEOTIDE SEQUENCE</scope>
    <source>
        <strain evidence="6">JCM 15325</strain>
    </source>
</reference>
<evidence type="ECO:0000256" key="2">
    <source>
        <dbReference type="ARBA" id="ARBA00022801"/>
    </source>
</evidence>
<dbReference type="SUPFAM" id="SSF56300">
    <property type="entry name" value="Metallo-dependent phosphatases"/>
    <property type="match status" value="1"/>
</dbReference>
<evidence type="ECO:0000256" key="1">
    <source>
        <dbReference type="ARBA" id="ARBA00022723"/>
    </source>
</evidence>
<reference evidence="6" key="2">
    <citation type="submission" date="2020-09" db="EMBL/GenBank/DDBJ databases">
        <authorList>
            <person name="Sun Q."/>
            <person name="Ohkuma M."/>
        </authorList>
    </citation>
    <scope>NUCLEOTIDE SEQUENCE</scope>
    <source>
        <strain evidence="6">JCM 15325</strain>
    </source>
</reference>